<keyword evidence="2" id="KW-1185">Reference proteome</keyword>
<evidence type="ECO:0000313" key="1">
    <source>
        <dbReference type="EMBL" id="KAF2837810.1"/>
    </source>
</evidence>
<sequence>MSSQTENLNDPATRGLGSMAIEGHLNLHKQEIKAYRNYNLQPPPGCTPSDQLCVHHEFERYGAELNHDMSLEAMRICVFRGVDSRTDWIEGRGVQDVHKIYYEALYKATYHPDIYTAREYFVLGVYTYGPDLNLLPTQEMTQHQRHNFQMRLNQLSRYKTMKFEWVEFVGFGSQDAQVGTMEELVQSMGSTRISHQLNPYTNFENAIFDVVRERLKAEMRETKRVLRRAKQGALEMEGDRMEIE</sequence>
<dbReference type="Proteomes" id="UP000799429">
    <property type="component" value="Unassembled WGS sequence"/>
</dbReference>
<protein>
    <submittedName>
        <fullName evidence="1">Uncharacterized protein</fullName>
    </submittedName>
</protein>
<organism evidence="1 2">
    <name type="scientific">Patellaria atrata CBS 101060</name>
    <dbReference type="NCBI Taxonomy" id="1346257"/>
    <lineage>
        <taxon>Eukaryota</taxon>
        <taxon>Fungi</taxon>
        <taxon>Dikarya</taxon>
        <taxon>Ascomycota</taxon>
        <taxon>Pezizomycotina</taxon>
        <taxon>Dothideomycetes</taxon>
        <taxon>Dothideomycetes incertae sedis</taxon>
        <taxon>Patellariales</taxon>
        <taxon>Patellariaceae</taxon>
        <taxon>Patellaria</taxon>
    </lineage>
</organism>
<proteinExistence type="predicted"/>
<gene>
    <name evidence="1" type="ORF">M501DRAFT_1037876</name>
</gene>
<comment type="caution">
    <text evidence="1">The sequence shown here is derived from an EMBL/GenBank/DDBJ whole genome shotgun (WGS) entry which is preliminary data.</text>
</comment>
<dbReference type="EMBL" id="MU006098">
    <property type="protein sequence ID" value="KAF2837810.1"/>
    <property type="molecule type" value="Genomic_DNA"/>
</dbReference>
<reference evidence="1" key="1">
    <citation type="journal article" date="2020" name="Stud. Mycol.">
        <title>101 Dothideomycetes genomes: a test case for predicting lifestyles and emergence of pathogens.</title>
        <authorList>
            <person name="Haridas S."/>
            <person name="Albert R."/>
            <person name="Binder M."/>
            <person name="Bloem J."/>
            <person name="Labutti K."/>
            <person name="Salamov A."/>
            <person name="Andreopoulos B."/>
            <person name="Baker S."/>
            <person name="Barry K."/>
            <person name="Bills G."/>
            <person name="Bluhm B."/>
            <person name="Cannon C."/>
            <person name="Castanera R."/>
            <person name="Culley D."/>
            <person name="Daum C."/>
            <person name="Ezra D."/>
            <person name="Gonzalez J."/>
            <person name="Henrissat B."/>
            <person name="Kuo A."/>
            <person name="Liang C."/>
            <person name="Lipzen A."/>
            <person name="Lutzoni F."/>
            <person name="Magnuson J."/>
            <person name="Mondo S."/>
            <person name="Nolan M."/>
            <person name="Ohm R."/>
            <person name="Pangilinan J."/>
            <person name="Park H.-J."/>
            <person name="Ramirez L."/>
            <person name="Alfaro M."/>
            <person name="Sun H."/>
            <person name="Tritt A."/>
            <person name="Yoshinaga Y."/>
            <person name="Zwiers L.-H."/>
            <person name="Turgeon B."/>
            <person name="Goodwin S."/>
            <person name="Spatafora J."/>
            <person name="Crous P."/>
            <person name="Grigoriev I."/>
        </authorList>
    </citation>
    <scope>NUCLEOTIDE SEQUENCE</scope>
    <source>
        <strain evidence="1">CBS 101060</strain>
    </source>
</reference>
<name>A0A9P4VPZ6_9PEZI</name>
<evidence type="ECO:0000313" key="2">
    <source>
        <dbReference type="Proteomes" id="UP000799429"/>
    </source>
</evidence>
<dbReference type="AlphaFoldDB" id="A0A9P4VPZ6"/>
<accession>A0A9P4VPZ6</accession>